<feature type="region of interest" description="Disordered" evidence="1">
    <location>
        <begin position="23"/>
        <end position="47"/>
    </location>
</feature>
<protein>
    <submittedName>
        <fullName evidence="2">SFRICE_023879</fullName>
    </submittedName>
</protein>
<name>A0A2H1WT64_SPOFR</name>
<dbReference type="EMBL" id="ODYU01010870">
    <property type="protein sequence ID" value="SOQ56243.1"/>
    <property type="molecule type" value="Genomic_DNA"/>
</dbReference>
<sequence>MATVSPESGSLAVFHTRVLESTGEKSSNGLSRLRRGEREYQTKNHPVPIPAFRARASNNYNTYNYYNIQHRVDDDVQRRLKLFLCYNPVNEQTDHLMVRNHRRLWTTEIPETLPAFWGDFSRLGLGERECQTLTD</sequence>
<dbReference type="AlphaFoldDB" id="A0A2H1WT64"/>
<reference evidence="2" key="1">
    <citation type="submission" date="2016-07" db="EMBL/GenBank/DDBJ databases">
        <authorList>
            <person name="Bretaudeau A."/>
        </authorList>
    </citation>
    <scope>NUCLEOTIDE SEQUENCE</scope>
    <source>
        <strain evidence="2">Rice</strain>
        <tissue evidence="2">Whole body</tissue>
    </source>
</reference>
<evidence type="ECO:0000256" key="1">
    <source>
        <dbReference type="SAM" id="MobiDB-lite"/>
    </source>
</evidence>
<evidence type="ECO:0000313" key="2">
    <source>
        <dbReference type="EMBL" id="SOQ56243.1"/>
    </source>
</evidence>
<gene>
    <name evidence="2" type="ORF">SFRICE_023879</name>
</gene>
<accession>A0A2H1WT64</accession>
<proteinExistence type="predicted"/>
<organism evidence="2">
    <name type="scientific">Spodoptera frugiperda</name>
    <name type="common">Fall armyworm</name>
    <dbReference type="NCBI Taxonomy" id="7108"/>
    <lineage>
        <taxon>Eukaryota</taxon>
        <taxon>Metazoa</taxon>
        <taxon>Ecdysozoa</taxon>
        <taxon>Arthropoda</taxon>
        <taxon>Hexapoda</taxon>
        <taxon>Insecta</taxon>
        <taxon>Pterygota</taxon>
        <taxon>Neoptera</taxon>
        <taxon>Endopterygota</taxon>
        <taxon>Lepidoptera</taxon>
        <taxon>Glossata</taxon>
        <taxon>Ditrysia</taxon>
        <taxon>Noctuoidea</taxon>
        <taxon>Noctuidae</taxon>
        <taxon>Amphipyrinae</taxon>
        <taxon>Spodoptera</taxon>
    </lineage>
</organism>